<dbReference type="AlphaFoldDB" id="A0A1F7WJS8"/>
<evidence type="ECO:0000313" key="3">
    <source>
        <dbReference type="Proteomes" id="UP000176198"/>
    </source>
</evidence>
<dbReference type="SUPFAM" id="SSF88697">
    <property type="entry name" value="PUA domain-like"/>
    <property type="match status" value="1"/>
</dbReference>
<dbReference type="InterPro" id="IPR015947">
    <property type="entry name" value="PUA-like_sf"/>
</dbReference>
<accession>A0A1F7WJS8</accession>
<reference evidence="2 3" key="1">
    <citation type="journal article" date="2016" name="Nat. Commun.">
        <title>Thousands of microbial genomes shed light on interconnected biogeochemical processes in an aquifer system.</title>
        <authorList>
            <person name="Anantharaman K."/>
            <person name="Brown C.T."/>
            <person name="Hug L.A."/>
            <person name="Sharon I."/>
            <person name="Castelle C.J."/>
            <person name="Probst A.J."/>
            <person name="Thomas B.C."/>
            <person name="Singh A."/>
            <person name="Wilkins M.J."/>
            <person name="Karaoz U."/>
            <person name="Brodie E.L."/>
            <person name="Williams K.H."/>
            <person name="Hubbard S.S."/>
            <person name="Banfield J.F."/>
        </authorList>
    </citation>
    <scope>NUCLEOTIDE SEQUENCE [LARGE SCALE GENOMIC DNA]</scope>
</reference>
<dbReference type="InterPro" id="IPR039440">
    <property type="entry name" value="DUF3850"/>
</dbReference>
<gene>
    <name evidence="2" type="ORF">A2115_02400</name>
</gene>
<organism evidence="2 3">
    <name type="scientific">Candidatus Woesebacteria bacterium GWA1_41_8</name>
    <dbReference type="NCBI Taxonomy" id="1802471"/>
    <lineage>
        <taxon>Bacteria</taxon>
        <taxon>Candidatus Woeseibacteriota</taxon>
    </lineage>
</organism>
<dbReference type="Gene3D" id="2.30.130.30">
    <property type="entry name" value="Hypothetical protein"/>
    <property type="match status" value="1"/>
</dbReference>
<dbReference type="Proteomes" id="UP000176198">
    <property type="component" value="Unassembled WGS sequence"/>
</dbReference>
<proteinExistence type="predicted"/>
<name>A0A1F7WJS8_9BACT</name>
<sequence>MTTIEKKAWPELFEKVRTGKKTFDLRLEDFKCKPGDTLFLREWNPKKEIYTGRALKRKVTFVFRSREILKFWSEEEIDKYGFQVIGFSNEKRRGHK</sequence>
<evidence type="ECO:0000313" key="2">
    <source>
        <dbReference type="EMBL" id="OGM03082.1"/>
    </source>
</evidence>
<feature type="domain" description="DUF3850" evidence="1">
    <location>
        <begin position="7"/>
        <end position="65"/>
    </location>
</feature>
<dbReference type="Pfam" id="PF12961">
    <property type="entry name" value="DUF3850"/>
    <property type="match status" value="1"/>
</dbReference>
<dbReference type="EMBL" id="MGFJ01000007">
    <property type="protein sequence ID" value="OGM03082.1"/>
    <property type="molecule type" value="Genomic_DNA"/>
</dbReference>
<comment type="caution">
    <text evidence="2">The sequence shown here is derived from an EMBL/GenBank/DDBJ whole genome shotgun (WGS) entry which is preliminary data.</text>
</comment>
<dbReference type="STRING" id="1802471.A2115_02400"/>
<protein>
    <recommendedName>
        <fullName evidence="1">DUF3850 domain-containing protein</fullName>
    </recommendedName>
</protein>
<evidence type="ECO:0000259" key="1">
    <source>
        <dbReference type="Pfam" id="PF12961"/>
    </source>
</evidence>